<organism evidence="2">
    <name type="scientific">uncultured Rubrobacteraceae bacterium</name>
    <dbReference type="NCBI Taxonomy" id="349277"/>
    <lineage>
        <taxon>Bacteria</taxon>
        <taxon>Bacillati</taxon>
        <taxon>Actinomycetota</taxon>
        <taxon>Rubrobacteria</taxon>
        <taxon>Rubrobacterales</taxon>
        <taxon>Rubrobacteraceae</taxon>
        <taxon>environmental samples</taxon>
    </lineage>
</organism>
<feature type="non-terminal residue" evidence="2">
    <location>
        <position position="1"/>
    </location>
</feature>
<reference evidence="2" key="1">
    <citation type="submission" date="2020-02" db="EMBL/GenBank/DDBJ databases">
        <authorList>
            <person name="Meier V. D."/>
        </authorList>
    </citation>
    <scope>NUCLEOTIDE SEQUENCE</scope>
    <source>
        <strain evidence="2">AVDCRST_MAG01</strain>
    </source>
</reference>
<feature type="transmembrane region" description="Helical" evidence="1">
    <location>
        <begin position="69"/>
        <end position="90"/>
    </location>
</feature>
<sequence>ESRIYFTLAWVIAIGGSLILLAGLEAPLVLLIIAASGGGVVMAFYLGLLIRLNTRALPEPIRLKGWRLWVMWPTWLIFVALSIYLVYFQIVSNFFGG</sequence>
<evidence type="ECO:0000313" key="2">
    <source>
        <dbReference type="EMBL" id="CAA9409664.1"/>
    </source>
</evidence>
<protein>
    <submittedName>
        <fullName evidence="2">Uncharacterized protein</fullName>
    </submittedName>
</protein>
<gene>
    <name evidence="2" type="ORF">AVDCRST_MAG01-01-1535</name>
</gene>
<keyword evidence="1" id="KW-0472">Membrane</keyword>
<feature type="transmembrane region" description="Helical" evidence="1">
    <location>
        <begin position="28"/>
        <end position="48"/>
    </location>
</feature>
<dbReference type="EMBL" id="CADCUW010000221">
    <property type="protein sequence ID" value="CAA9409664.1"/>
    <property type="molecule type" value="Genomic_DNA"/>
</dbReference>
<name>A0A6J4PBK5_9ACTN</name>
<keyword evidence="1" id="KW-1133">Transmembrane helix</keyword>
<proteinExistence type="predicted"/>
<evidence type="ECO:0000256" key="1">
    <source>
        <dbReference type="SAM" id="Phobius"/>
    </source>
</evidence>
<accession>A0A6J4PBK5</accession>
<feature type="transmembrane region" description="Helical" evidence="1">
    <location>
        <begin position="5"/>
        <end position="22"/>
    </location>
</feature>
<dbReference type="AlphaFoldDB" id="A0A6J4PBK5"/>
<keyword evidence="1" id="KW-0812">Transmembrane</keyword>